<protein>
    <submittedName>
        <fullName evidence="2">DUF1097 domain-containing protein</fullName>
    </submittedName>
</protein>
<keyword evidence="1" id="KW-1133">Transmembrane helix</keyword>
<name>A0A848HGN3_9BURK</name>
<dbReference type="AlphaFoldDB" id="A0A848HGN3"/>
<dbReference type="Proteomes" id="UP000583752">
    <property type="component" value="Unassembled WGS sequence"/>
</dbReference>
<evidence type="ECO:0000313" key="2">
    <source>
        <dbReference type="EMBL" id="NML60217.1"/>
    </source>
</evidence>
<organism evidence="2 3">
    <name type="scientific">Massilia polaris</name>
    <dbReference type="NCBI Taxonomy" id="2728846"/>
    <lineage>
        <taxon>Bacteria</taxon>
        <taxon>Pseudomonadati</taxon>
        <taxon>Pseudomonadota</taxon>
        <taxon>Betaproteobacteria</taxon>
        <taxon>Burkholderiales</taxon>
        <taxon>Oxalobacteraceae</taxon>
        <taxon>Telluria group</taxon>
        <taxon>Massilia</taxon>
    </lineage>
</organism>
<feature type="transmembrane region" description="Helical" evidence="1">
    <location>
        <begin position="26"/>
        <end position="55"/>
    </location>
</feature>
<sequence>MNSLPTPVPRVSAAQLPATRFHLSTLVVAIVASSTTFLTLGAALPAWTMFLGWVAHDTAGSTLREGVANLVSFLLGLGLGAGTAIAIGLLTPVVGDAATPLAVLGDVIVVLSLRNLRPINNPIANFLGHISFFASAQAPSASLLGMLAAAGIIGAAGAAMAGWLQSRVERRPV</sequence>
<proteinExistence type="predicted"/>
<keyword evidence="3" id="KW-1185">Reference proteome</keyword>
<feature type="transmembrane region" description="Helical" evidence="1">
    <location>
        <begin position="67"/>
        <end position="91"/>
    </location>
</feature>
<reference evidence="2 3" key="1">
    <citation type="submission" date="2020-04" db="EMBL/GenBank/DDBJ databases">
        <title>Massilia sp. RP-1-19 isolated from soil.</title>
        <authorList>
            <person name="Dahal R.H."/>
        </authorList>
    </citation>
    <scope>NUCLEOTIDE SEQUENCE [LARGE SCALE GENOMIC DNA]</scope>
    <source>
        <strain evidence="2 3">RP-1-19</strain>
    </source>
</reference>
<evidence type="ECO:0000256" key="1">
    <source>
        <dbReference type="SAM" id="Phobius"/>
    </source>
</evidence>
<gene>
    <name evidence="2" type="ORF">HHL21_03765</name>
</gene>
<dbReference type="EMBL" id="JABBGG010000001">
    <property type="protein sequence ID" value="NML60217.1"/>
    <property type="molecule type" value="Genomic_DNA"/>
</dbReference>
<dbReference type="Pfam" id="PF06496">
    <property type="entry name" value="DUF1097"/>
    <property type="match status" value="1"/>
</dbReference>
<keyword evidence="1" id="KW-0472">Membrane</keyword>
<evidence type="ECO:0000313" key="3">
    <source>
        <dbReference type="Proteomes" id="UP000583752"/>
    </source>
</evidence>
<keyword evidence="1" id="KW-0812">Transmembrane</keyword>
<dbReference type="InterPro" id="IPR009476">
    <property type="entry name" value="DUF1097"/>
</dbReference>
<dbReference type="RefSeq" id="WP_169463866.1">
    <property type="nucleotide sequence ID" value="NZ_JABBGG010000001.1"/>
</dbReference>
<feature type="transmembrane region" description="Helical" evidence="1">
    <location>
        <begin position="146"/>
        <end position="164"/>
    </location>
</feature>
<accession>A0A848HGN3</accession>
<comment type="caution">
    <text evidence="2">The sequence shown here is derived from an EMBL/GenBank/DDBJ whole genome shotgun (WGS) entry which is preliminary data.</text>
</comment>